<dbReference type="Proteomes" id="UP001501777">
    <property type="component" value="Unassembled WGS sequence"/>
</dbReference>
<accession>A0ABN3NJJ1</accession>
<proteinExistence type="predicted"/>
<name>A0ABN3NJJ1_STRLO</name>
<gene>
    <name evidence="1" type="ORF">GCM10010276_88050</name>
</gene>
<dbReference type="RefSeq" id="WP_344406933.1">
    <property type="nucleotide sequence ID" value="NZ_BAAASG010000033.1"/>
</dbReference>
<reference evidence="1 2" key="1">
    <citation type="journal article" date="2019" name="Int. J. Syst. Evol. Microbiol.">
        <title>The Global Catalogue of Microorganisms (GCM) 10K type strain sequencing project: providing services to taxonomists for standard genome sequencing and annotation.</title>
        <authorList>
            <consortium name="The Broad Institute Genomics Platform"/>
            <consortium name="The Broad Institute Genome Sequencing Center for Infectious Disease"/>
            <person name="Wu L."/>
            <person name="Ma J."/>
        </authorList>
    </citation>
    <scope>NUCLEOTIDE SEQUENCE [LARGE SCALE GENOMIC DNA]</scope>
    <source>
        <strain evidence="1 2">JCM 4395</strain>
    </source>
</reference>
<evidence type="ECO:0000313" key="1">
    <source>
        <dbReference type="EMBL" id="GAA2523262.1"/>
    </source>
</evidence>
<dbReference type="EMBL" id="BAAASG010000033">
    <property type="protein sequence ID" value="GAA2523262.1"/>
    <property type="molecule type" value="Genomic_DNA"/>
</dbReference>
<protein>
    <submittedName>
        <fullName evidence="1">Uncharacterized protein</fullName>
    </submittedName>
</protein>
<sequence>MIYYMSWWQSAFADPACRYPARGEDALAAQLGREGGDDFRSIGVLGLAGPQLQPVAQQLG</sequence>
<comment type="caution">
    <text evidence="1">The sequence shown here is derived from an EMBL/GenBank/DDBJ whole genome shotgun (WGS) entry which is preliminary data.</text>
</comment>
<organism evidence="1 2">
    <name type="scientific">Streptomyces longisporus</name>
    <dbReference type="NCBI Taxonomy" id="1948"/>
    <lineage>
        <taxon>Bacteria</taxon>
        <taxon>Bacillati</taxon>
        <taxon>Actinomycetota</taxon>
        <taxon>Actinomycetes</taxon>
        <taxon>Kitasatosporales</taxon>
        <taxon>Streptomycetaceae</taxon>
        <taxon>Streptomyces</taxon>
    </lineage>
</organism>
<keyword evidence="2" id="KW-1185">Reference proteome</keyword>
<evidence type="ECO:0000313" key="2">
    <source>
        <dbReference type="Proteomes" id="UP001501777"/>
    </source>
</evidence>